<sequence>MKPKKKILILLPDGVGLRNFAFTSFVEIGEQMDWEVIFWNHTPFDLEELGYKEIKLKGNAWAKTDLLKRAKIEAELDHFTEKFRDPVYQTYKFRASNKNLRGKVKAGIAQGLVTTHKGEKGLHKLRTKMKSSERKGDYYQKCKTVLEKENPDFIFCTNQRPVNAIAPLTAAQDLGIPTSTFIFSWDNLPKATMVVETNYYFVWSRYMQEELLTYYPHINAEQVLITGSPQFEPHFDLSLRQGREDFFKEQGLDLAKKYICFSGDDITTSPDDPQYLNDLAQVIRNLNSKGHKLRIIFRRCPVDFSDRYDKVLKKHKDLIISIAPKWMKAGESWNSVLPTKEDLQLQINTILHSEAVVNLASSMVFDFAVFGKPCLYLNYEAEEKNKPAWSPGKVYNFVHFRSMPTGEEVFWINSKEEIETKLEEALKNPGKKVVQAMEWLNKINIDPADKASFRIWKQIDKIIN</sequence>
<dbReference type="InterPro" id="IPR043148">
    <property type="entry name" value="TagF_C"/>
</dbReference>
<keyword evidence="2" id="KW-1185">Reference proteome</keyword>
<dbReference type="STRING" id="270918.APR42_06555"/>
<gene>
    <name evidence="1" type="ORF">APR42_06555</name>
</gene>
<evidence type="ECO:0000313" key="2">
    <source>
        <dbReference type="Proteomes" id="UP000051643"/>
    </source>
</evidence>
<dbReference type="Proteomes" id="UP000051643">
    <property type="component" value="Unassembled WGS sequence"/>
</dbReference>
<protein>
    <submittedName>
        <fullName evidence="1">UDP-glycosyltransferase</fullName>
    </submittedName>
</protein>
<dbReference type="OrthoDB" id="913551at2"/>
<organism evidence="1 2">
    <name type="scientific">Salegentibacter mishustinae</name>
    <dbReference type="NCBI Taxonomy" id="270918"/>
    <lineage>
        <taxon>Bacteria</taxon>
        <taxon>Pseudomonadati</taxon>
        <taxon>Bacteroidota</taxon>
        <taxon>Flavobacteriia</taxon>
        <taxon>Flavobacteriales</taxon>
        <taxon>Flavobacteriaceae</taxon>
        <taxon>Salegentibacter</taxon>
    </lineage>
</organism>
<dbReference type="GO" id="GO:0016740">
    <property type="term" value="F:transferase activity"/>
    <property type="evidence" value="ECO:0007669"/>
    <property type="project" value="UniProtKB-KW"/>
</dbReference>
<accession>A0A0Q9ZF18</accession>
<keyword evidence="1" id="KW-0808">Transferase</keyword>
<dbReference type="Gene3D" id="3.40.50.12580">
    <property type="match status" value="1"/>
</dbReference>
<reference evidence="1" key="1">
    <citation type="submission" date="2015-10" db="EMBL/GenBank/DDBJ databases">
        <title>Draft genome sequence of Salegentibacter mishustinae KCTC 12263.</title>
        <authorList>
            <person name="Lin W."/>
            <person name="Zheng Q."/>
        </authorList>
    </citation>
    <scope>NUCLEOTIDE SEQUENCE [LARGE SCALE GENOMIC DNA]</scope>
    <source>
        <strain evidence="1">KCTC 12263</strain>
    </source>
</reference>
<proteinExistence type="predicted"/>
<dbReference type="AlphaFoldDB" id="A0A0Q9ZF18"/>
<evidence type="ECO:0000313" key="1">
    <source>
        <dbReference type="EMBL" id="KRG28690.1"/>
    </source>
</evidence>
<comment type="caution">
    <text evidence="1">The sequence shown here is derived from an EMBL/GenBank/DDBJ whole genome shotgun (WGS) entry which is preliminary data.</text>
</comment>
<dbReference type="EMBL" id="LKTP01000023">
    <property type="protein sequence ID" value="KRG28690.1"/>
    <property type="molecule type" value="Genomic_DNA"/>
</dbReference>
<dbReference type="RefSeq" id="WP_057482106.1">
    <property type="nucleotide sequence ID" value="NZ_BMWR01000001.1"/>
</dbReference>
<dbReference type="SUPFAM" id="SSF53756">
    <property type="entry name" value="UDP-Glycosyltransferase/glycogen phosphorylase"/>
    <property type="match status" value="1"/>
</dbReference>
<name>A0A0Q9ZF18_9FLAO</name>